<dbReference type="GO" id="GO:0016616">
    <property type="term" value="F:oxidoreductase activity, acting on the CH-OH group of donors, NAD or NADP as acceptor"/>
    <property type="evidence" value="ECO:0007669"/>
    <property type="project" value="InterPro"/>
</dbReference>
<comment type="similarity">
    <text evidence="1 4">Belongs to the D-isomer specific 2-hydroxyacid dehydrogenase family.</text>
</comment>
<dbReference type="InterPro" id="IPR036291">
    <property type="entry name" value="NAD(P)-bd_dom_sf"/>
</dbReference>
<dbReference type="RefSeq" id="WP_163249576.1">
    <property type="nucleotide sequence ID" value="NZ_SXDP01000010.1"/>
</dbReference>
<comment type="caution">
    <text evidence="7">The sequence shown here is derived from an EMBL/GenBank/DDBJ whole genome shotgun (WGS) entry which is preliminary data.</text>
</comment>
<dbReference type="GO" id="GO:0051287">
    <property type="term" value="F:NAD binding"/>
    <property type="evidence" value="ECO:0007669"/>
    <property type="project" value="InterPro"/>
</dbReference>
<evidence type="ECO:0000256" key="1">
    <source>
        <dbReference type="ARBA" id="ARBA00005854"/>
    </source>
</evidence>
<feature type="domain" description="D-isomer specific 2-hydroxyacid dehydrogenase NAD-binding" evidence="6">
    <location>
        <begin position="107"/>
        <end position="277"/>
    </location>
</feature>
<gene>
    <name evidence="7" type="ORF">FDF74_10590</name>
</gene>
<dbReference type="SUPFAM" id="SSF52283">
    <property type="entry name" value="Formate/glycerate dehydrogenase catalytic domain-like"/>
    <property type="match status" value="1"/>
</dbReference>
<evidence type="ECO:0000259" key="6">
    <source>
        <dbReference type="Pfam" id="PF02826"/>
    </source>
</evidence>
<dbReference type="InterPro" id="IPR006139">
    <property type="entry name" value="D-isomer_2_OHA_DH_cat_dom"/>
</dbReference>
<proteinExistence type="inferred from homology"/>
<reference evidence="7 8" key="1">
    <citation type="submission" date="2019-04" db="EMBL/GenBank/DDBJ databases">
        <title>Genome sequencing of Clostridium botulinum Groups I-IV and Clostridium butyricum.</title>
        <authorList>
            <person name="Brunt J."/>
            <person name="Van Vliet A.H.M."/>
            <person name="Stringer S.C."/>
            <person name="Carter A.T."/>
            <person name="Peck M.W."/>
        </authorList>
    </citation>
    <scope>NUCLEOTIDE SEQUENCE [LARGE SCALE GENOMIC DNA]</scope>
    <source>
        <strain evidence="7 8">IFR 18/094</strain>
    </source>
</reference>
<keyword evidence="8" id="KW-1185">Reference proteome</keyword>
<dbReference type="SUPFAM" id="SSF51735">
    <property type="entry name" value="NAD(P)-binding Rossmann-fold domains"/>
    <property type="match status" value="1"/>
</dbReference>
<accession>A0A6M0RBF7</accession>
<dbReference type="Gene3D" id="3.40.50.720">
    <property type="entry name" value="NAD(P)-binding Rossmann-like Domain"/>
    <property type="match status" value="2"/>
</dbReference>
<sequence>MGIKALFTYDYGKDNMKKIQELGYDIKIIHEKQITYTKELEDTEVLVCYNPFNNLDISLMKNLKWIQLSSAGIDQLPIDKIRNGNIKVTNNNGSYSIPIGEWIVLKTLELFKNSKKFYEKQQNKIWKLDTDILEIYNRTIGFIGTGSIAKEAAKRFQGFGVKILGINTEGRPVKYFDKCYAKENMNEMLPQCDVVIVTLPYTKETDNFVNKEVFNYMKNDIVFINISRGNIVDQEELINNIKARKIKSAALDVFNEEPLTPDNYIWSLDNVIITPHNSWLSDRRNERRFEIIYKNMKRYVEQKDLIGVIDINKGY</sequence>
<evidence type="ECO:0000256" key="2">
    <source>
        <dbReference type="ARBA" id="ARBA00023002"/>
    </source>
</evidence>
<dbReference type="PANTHER" id="PTHR43333:SF1">
    <property type="entry name" value="D-ISOMER SPECIFIC 2-HYDROXYACID DEHYDROGENASE NAD-BINDING DOMAIN-CONTAINING PROTEIN"/>
    <property type="match status" value="1"/>
</dbReference>
<evidence type="ECO:0000313" key="7">
    <source>
        <dbReference type="EMBL" id="NEZ47635.1"/>
    </source>
</evidence>
<protein>
    <submittedName>
        <fullName evidence="7">Dihydrofolate reductase</fullName>
    </submittedName>
</protein>
<dbReference type="AlphaFoldDB" id="A0A6M0RBF7"/>
<name>A0A6M0RBF7_9CLOT</name>
<dbReference type="PROSITE" id="PS00671">
    <property type="entry name" value="D_2_HYDROXYACID_DH_3"/>
    <property type="match status" value="1"/>
</dbReference>
<dbReference type="Pfam" id="PF02826">
    <property type="entry name" value="2-Hacid_dh_C"/>
    <property type="match status" value="1"/>
</dbReference>
<organism evidence="7 8">
    <name type="scientific">Clostridium niameyense</name>
    <dbReference type="NCBI Taxonomy" id="1622073"/>
    <lineage>
        <taxon>Bacteria</taxon>
        <taxon>Bacillati</taxon>
        <taxon>Bacillota</taxon>
        <taxon>Clostridia</taxon>
        <taxon>Eubacteriales</taxon>
        <taxon>Clostridiaceae</taxon>
        <taxon>Clostridium</taxon>
    </lineage>
</organism>
<dbReference type="CDD" id="cd12155">
    <property type="entry name" value="PGDH_1"/>
    <property type="match status" value="1"/>
</dbReference>
<evidence type="ECO:0000256" key="3">
    <source>
        <dbReference type="ARBA" id="ARBA00023027"/>
    </source>
</evidence>
<keyword evidence="3" id="KW-0520">NAD</keyword>
<evidence type="ECO:0000313" key="8">
    <source>
        <dbReference type="Proteomes" id="UP000473885"/>
    </source>
</evidence>
<keyword evidence="2 4" id="KW-0560">Oxidoreductase</keyword>
<feature type="domain" description="D-isomer specific 2-hydroxyacid dehydrogenase catalytic" evidence="5">
    <location>
        <begin position="12"/>
        <end position="308"/>
    </location>
</feature>
<dbReference type="InterPro" id="IPR029753">
    <property type="entry name" value="D-isomer_DH_CS"/>
</dbReference>
<dbReference type="EMBL" id="SXDP01000010">
    <property type="protein sequence ID" value="NEZ47635.1"/>
    <property type="molecule type" value="Genomic_DNA"/>
</dbReference>
<dbReference type="PANTHER" id="PTHR43333">
    <property type="entry name" value="2-HACID_DH_C DOMAIN-CONTAINING PROTEIN"/>
    <property type="match status" value="1"/>
</dbReference>
<dbReference type="Pfam" id="PF00389">
    <property type="entry name" value="2-Hacid_dh"/>
    <property type="match status" value="1"/>
</dbReference>
<evidence type="ECO:0000259" key="5">
    <source>
        <dbReference type="Pfam" id="PF00389"/>
    </source>
</evidence>
<evidence type="ECO:0000256" key="4">
    <source>
        <dbReference type="RuleBase" id="RU003719"/>
    </source>
</evidence>
<dbReference type="InterPro" id="IPR006140">
    <property type="entry name" value="D-isomer_DH_NAD-bd"/>
</dbReference>
<dbReference type="Proteomes" id="UP000473885">
    <property type="component" value="Unassembled WGS sequence"/>
</dbReference>